<dbReference type="RefSeq" id="WP_064386074.1">
    <property type="nucleotide sequence ID" value="NZ_CP055318.1"/>
</dbReference>
<dbReference type="EMBL" id="CP055318">
    <property type="protein sequence ID" value="QLO55861.1"/>
    <property type="molecule type" value="Genomic_DNA"/>
</dbReference>
<dbReference type="Proteomes" id="UP000557483">
    <property type="component" value="Unassembled WGS sequence"/>
</dbReference>
<dbReference type="AlphaFoldDB" id="A0A839CPJ8"/>
<evidence type="ECO:0000313" key="3">
    <source>
        <dbReference type="Proteomes" id="UP000510937"/>
    </source>
</evidence>
<protein>
    <submittedName>
        <fullName evidence="1">Uncharacterized protein</fullName>
    </submittedName>
</protein>
<keyword evidence="1" id="KW-0614">Plasmid</keyword>
<evidence type="ECO:0000313" key="1">
    <source>
        <dbReference type="EMBL" id="MBA8128083.1"/>
    </source>
</evidence>
<sequence length="80" mass="9229">MINFIDFPGDKESSFFISRDETQATADMNEWIGSHAISIISIETIVKEYHFICIRLWYCIEIKISESLNDAMDSIHRGGK</sequence>
<dbReference type="Proteomes" id="UP000510937">
    <property type="component" value="Plasmid pRHBSTW-00555_4"/>
</dbReference>
<organism evidence="1 4">
    <name type="scientific">Klebsiella grimontii</name>
    <dbReference type="NCBI Taxonomy" id="2058152"/>
    <lineage>
        <taxon>Bacteria</taxon>
        <taxon>Pseudomonadati</taxon>
        <taxon>Pseudomonadota</taxon>
        <taxon>Gammaproteobacteria</taxon>
        <taxon>Enterobacterales</taxon>
        <taxon>Enterobacteriaceae</taxon>
        <taxon>Klebsiella/Raoultella group</taxon>
        <taxon>Klebsiella</taxon>
    </lineage>
</organism>
<evidence type="ECO:0000313" key="4">
    <source>
        <dbReference type="Proteomes" id="UP000557483"/>
    </source>
</evidence>
<geneLocation type="plasmid" evidence="1">
    <name>pRHBSTW-00092_5</name>
</geneLocation>
<geneLocation type="plasmid" evidence="3">
    <name>prhbstw-00555_4</name>
</geneLocation>
<accession>A0A839CPJ8</accession>
<geneLocation type="plasmid" evidence="2">
    <name>pRHBSTW-00555_4</name>
</geneLocation>
<evidence type="ECO:0000313" key="2">
    <source>
        <dbReference type="EMBL" id="QLO55861.1"/>
    </source>
</evidence>
<name>A0A839CPJ8_9ENTR</name>
<gene>
    <name evidence="1" type="ORF">HV064_29980</name>
    <name evidence="2" type="ORF">HV234_30810</name>
</gene>
<dbReference type="EMBL" id="JABXRN010000005">
    <property type="protein sequence ID" value="MBA8128083.1"/>
    <property type="molecule type" value="Genomic_DNA"/>
</dbReference>
<proteinExistence type="predicted"/>
<reference evidence="2" key="2">
    <citation type="journal article" date="2021" name="Microb. Genom.">
        <title>A genomic epidemiological study shows that prevalence of antimicrobial resistance in Enterobacterales is associated with the livestock host, as well as antimicrobial usage.</title>
        <authorList>
            <person name="AbuOun M."/>
            <person name="Jones H."/>
            <person name="Stubberfield E."/>
            <person name="Gilson D."/>
            <person name="Shaw L.P."/>
            <person name="Hubbard A.T.M."/>
            <person name="Chau K.K."/>
            <person name="Sebra R."/>
            <person name="Peto T.E.A."/>
            <person name="Crook D.W."/>
            <person name="Read D.S."/>
            <person name="Gweon H.S."/>
            <person name="Walker A.S."/>
            <person name="Stoesser N."/>
            <person name="Smith R.P."/>
            <person name="Anjum M.F."/>
            <person name="On Behalf Of The Rehab Consortium."/>
        </authorList>
    </citation>
    <scope>NUCLEOTIDE SEQUENCE</scope>
    <source>
        <strain evidence="2">RHBSTW-00555</strain>
    </source>
</reference>
<reference evidence="3 4" key="1">
    <citation type="submission" date="2020-06" db="EMBL/GenBank/DDBJ databases">
        <title>REHAB project genomes.</title>
        <authorList>
            <person name="Shaw L.P."/>
        </authorList>
    </citation>
    <scope>NUCLEOTIDE SEQUENCE [LARGE SCALE GENOMIC DNA]</scope>
    <source>
        <strain evidence="1 4">RHBSTW-00092</strain>
        <strain evidence="3">RHBSTW-00555</strain>
        <plasmid evidence="1">pRHBSTW-00092_5</plasmid>
        <plasmid evidence="3">prhbstw-00555_4</plasmid>
    </source>
</reference>